<dbReference type="EMBL" id="JAHRIO010090363">
    <property type="protein sequence ID" value="MEQ2187752.1"/>
    <property type="molecule type" value="Genomic_DNA"/>
</dbReference>
<organism evidence="1 2">
    <name type="scientific">Goodea atripinnis</name>
    <dbReference type="NCBI Taxonomy" id="208336"/>
    <lineage>
        <taxon>Eukaryota</taxon>
        <taxon>Metazoa</taxon>
        <taxon>Chordata</taxon>
        <taxon>Craniata</taxon>
        <taxon>Vertebrata</taxon>
        <taxon>Euteleostomi</taxon>
        <taxon>Actinopterygii</taxon>
        <taxon>Neopterygii</taxon>
        <taxon>Teleostei</taxon>
        <taxon>Neoteleostei</taxon>
        <taxon>Acanthomorphata</taxon>
        <taxon>Ovalentaria</taxon>
        <taxon>Atherinomorphae</taxon>
        <taxon>Cyprinodontiformes</taxon>
        <taxon>Goodeidae</taxon>
        <taxon>Goodea</taxon>
    </lineage>
</organism>
<gene>
    <name evidence="1" type="ORF">GOODEAATRI_007788</name>
</gene>
<sequence>KFCVNQDDCLCQPPVLTLQYSWRGCIVPCVHYSVIFPVSFVVFPHACCRKPSTSYFRPLP</sequence>
<evidence type="ECO:0000313" key="1">
    <source>
        <dbReference type="EMBL" id="MEQ2187752.1"/>
    </source>
</evidence>
<keyword evidence="2" id="KW-1185">Reference proteome</keyword>
<feature type="non-terminal residue" evidence="1">
    <location>
        <position position="1"/>
    </location>
</feature>
<comment type="caution">
    <text evidence="1">The sequence shown here is derived from an EMBL/GenBank/DDBJ whole genome shotgun (WGS) entry which is preliminary data.</text>
</comment>
<name>A0ABV0PWQ1_9TELE</name>
<evidence type="ECO:0000313" key="2">
    <source>
        <dbReference type="Proteomes" id="UP001476798"/>
    </source>
</evidence>
<dbReference type="Proteomes" id="UP001476798">
    <property type="component" value="Unassembled WGS sequence"/>
</dbReference>
<reference evidence="1 2" key="1">
    <citation type="submission" date="2021-06" db="EMBL/GenBank/DDBJ databases">
        <authorList>
            <person name="Palmer J.M."/>
        </authorList>
    </citation>
    <scope>NUCLEOTIDE SEQUENCE [LARGE SCALE GENOMIC DNA]</scope>
    <source>
        <strain evidence="1 2">GA_2019</strain>
        <tissue evidence="1">Muscle</tissue>
    </source>
</reference>
<accession>A0ABV0PWQ1</accession>
<protein>
    <submittedName>
        <fullName evidence="1">Uncharacterized protein</fullName>
    </submittedName>
</protein>
<proteinExistence type="predicted"/>